<evidence type="ECO:0000256" key="7">
    <source>
        <dbReference type="SAM" id="MobiDB-lite"/>
    </source>
</evidence>
<reference evidence="9 10" key="1">
    <citation type="submission" date="2023-11" db="EMBL/GenBank/DDBJ databases">
        <title>Halocaridina rubra genome assembly.</title>
        <authorList>
            <person name="Smith C."/>
        </authorList>
    </citation>
    <scope>NUCLEOTIDE SEQUENCE [LARGE SCALE GENOMIC DNA]</scope>
    <source>
        <strain evidence="9">EP-1</strain>
        <tissue evidence="9">Whole</tissue>
    </source>
</reference>
<dbReference type="SUPFAM" id="SSF48371">
    <property type="entry name" value="ARM repeat"/>
    <property type="match status" value="1"/>
</dbReference>
<evidence type="ECO:0000313" key="9">
    <source>
        <dbReference type="EMBL" id="KAK7087017.1"/>
    </source>
</evidence>
<dbReference type="Pfam" id="PF25084">
    <property type="entry name" value="LbH_EIF2B"/>
    <property type="match status" value="1"/>
</dbReference>
<comment type="caution">
    <text evidence="9">The sequence shown here is derived from an EMBL/GenBank/DDBJ whole genome shotgun (WGS) entry which is preliminary data.</text>
</comment>
<dbReference type="SUPFAM" id="SSF53448">
    <property type="entry name" value="Nucleotide-diphospho-sugar transferases"/>
    <property type="match status" value="1"/>
</dbReference>
<evidence type="ECO:0000259" key="8">
    <source>
        <dbReference type="PROSITE" id="PS51363"/>
    </source>
</evidence>
<evidence type="ECO:0000256" key="6">
    <source>
        <dbReference type="ARBA" id="ARBA00046432"/>
    </source>
</evidence>
<dbReference type="GO" id="GO:0031369">
    <property type="term" value="F:translation initiation factor binding"/>
    <property type="evidence" value="ECO:0007669"/>
    <property type="project" value="InterPro"/>
</dbReference>
<dbReference type="CDD" id="cd11558">
    <property type="entry name" value="W2_eIF2B_epsilon"/>
    <property type="match status" value="1"/>
</dbReference>
<dbReference type="PANTHER" id="PTHR45887:SF1">
    <property type="entry name" value="TRANSLATION INITIATION FACTOR EIF-2B SUBUNIT EPSILON"/>
    <property type="match status" value="1"/>
</dbReference>
<dbReference type="EMBL" id="JAXCGZ010000020">
    <property type="protein sequence ID" value="KAK7087017.1"/>
    <property type="molecule type" value="Genomic_DNA"/>
</dbReference>
<dbReference type="Gene3D" id="1.25.40.180">
    <property type="match status" value="1"/>
</dbReference>
<proteinExistence type="inferred from homology"/>
<dbReference type="InterPro" id="IPR044123">
    <property type="entry name" value="W2_eIF2B_epsilon"/>
</dbReference>
<dbReference type="InterPro" id="IPR029044">
    <property type="entry name" value="Nucleotide-diphossugar_trans"/>
</dbReference>
<dbReference type="InterPro" id="IPR056764">
    <property type="entry name" value="LbH_EIF2B3/5"/>
</dbReference>
<dbReference type="AlphaFoldDB" id="A0AAN9FV08"/>
<evidence type="ECO:0000256" key="3">
    <source>
        <dbReference type="ARBA" id="ARBA00022490"/>
    </source>
</evidence>
<dbReference type="GO" id="GO:0003743">
    <property type="term" value="F:translation initiation factor activity"/>
    <property type="evidence" value="ECO:0007669"/>
    <property type="project" value="TreeGrafter"/>
</dbReference>
<dbReference type="PROSITE" id="PS51363">
    <property type="entry name" value="W2"/>
    <property type="match status" value="1"/>
</dbReference>
<evidence type="ECO:0000313" key="10">
    <source>
        <dbReference type="Proteomes" id="UP001381693"/>
    </source>
</evidence>
<dbReference type="InterPro" id="IPR016024">
    <property type="entry name" value="ARM-type_fold"/>
</dbReference>
<dbReference type="InterPro" id="IPR003307">
    <property type="entry name" value="W2_domain"/>
</dbReference>
<evidence type="ECO:0000256" key="5">
    <source>
        <dbReference type="ARBA" id="ARBA00044345"/>
    </source>
</evidence>
<dbReference type="Proteomes" id="UP001381693">
    <property type="component" value="Unassembled WGS sequence"/>
</dbReference>
<dbReference type="Pfam" id="PF02020">
    <property type="entry name" value="W2"/>
    <property type="match status" value="1"/>
</dbReference>
<feature type="compositionally biased region" description="Acidic residues" evidence="7">
    <location>
        <begin position="474"/>
        <end position="492"/>
    </location>
</feature>
<feature type="compositionally biased region" description="Basic and acidic residues" evidence="7">
    <location>
        <begin position="493"/>
        <end position="503"/>
    </location>
</feature>
<gene>
    <name evidence="9" type="ORF">SK128_001516</name>
</gene>
<dbReference type="PANTHER" id="PTHR45887">
    <property type="entry name" value="TRANSLATION INITIATION FACTOR EIF-2B SUBUNIT EPSILON"/>
    <property type="match status" value="1"/>
</dbReference>
<evidence type="ECO:0000256" key="1">
    <source>
        <dbReference type="ARBA" id="ARBA00004514"/>
    </source>
</evidence>
<dbReference type="Gene3D" id="2.160.10.10">
    <property type="entry name" value="Hexapeptide repeat proteins"/>
    <property type="match status" value="1"/>
</dbReference>
<keyword evidence="10" id="KW-1185">Reference proteome</keyword>
<evidence type="ECO:0000256" key="2">
    <source>
        <dbReference type="ARBA" id="ARBA00007878"/>
    </source>
</evidence>
<accession>A0AAN9FV08</accession>
<feature type="region of interest" description="Disordered" evidence="7">
    <location>
        <begin position="464"/>
        <end position="503"/>
    </location>
</feature>
<dbReference type="GO" id="GO:0005851">
    <property type="term" value="C:eukaryotic translation initiation factor 2B complex"/>
    <property type="evidence" value="ECO:0007669"/>
    <property type="project" value="TreeGrafter"/>
</dbReference>
<feature type="domain" description="W2" evidence="8">
    <location>
        <begin position="498"/>
        <end position="675"/>
    </location>
</feature>
<comment type="subcellular location">
    <subcellularLocation>
        <location evidence="1">Cytoplasm</location>
        <location evidence="1">Cytosol</location>
    </subcellularLocation>
</comment>
<name>A0AAN9FV08_HALRR</name>
<keyword evidence="3" id="KW-0963">Cytoplasm</keyword>
<dbReference type="Gene3D" id="3.90.550.10">
    <property type="entry name" value="Spore Coat Polysaccharide Biosynthesis Protein SpsA, Chain A"/>
    <property type="match status" value="1"/>
</dbReference>
<comment type="subunit">
    <text evidence="6">Component of the translation initiation factor 2B (eIF2B) complex which is a heterodecamer of two sets of five different subunits: alpha, beta, gamma, delta and epsilon. Subunits alpha, beta and delta comprise a regulatory subcomplex and subunits epsilon and gamma comprise a catalytic subcomplex. Within the complex, the hexameric regulatory complex resides at the center, with the two heterodimeric catalytic subcomplexes bound on opposite sides.</text>
</comment>
<evidence type="ECO:0000256" key="4">
    <source>
        <dbReference type="ARBA" id="ARBA00044144"/>
    </source>
</evidence>
<comment type="similarity">
    <text evidence="2">Belongs to the eIF-2B gamma/epsilon subunits family.</text>
</comment>
<dbReference type="InterPro" id="IPR051956">
    <property type="entry name" value="eIF2B_epsilon"/>
</dbReference>
<dbReference type="GO" id="GO:0005085">
    <property type="term" value="F:guanyl-nucleotide exchange factor activity"/>
    <property type="evidence" value="ECO:0007669"/>
    <property type="project" value="InterPro"/>
</dbReference>
<sequence>MAPKEFRDLKEEKLVQCVLLAECPQDYGSPIMQDLPKVLVPLVNTPLLDYSLDWLERSGIDEVIVYCRTHPHSDAIRQHCRDFTKRRGDQSMRVCVVASEDCHSMGDAMRDLYAKSLLKGDFFLMYGDVIGNLDLQGLMMRHKDRRTSDKKIIMSLVYLNKTDECIGDSESTAMLVTNSSTGKILHHERRNTTGSKLSVPSELLKTCSQIRVYPVLEDPGIAVCSEIIPSLFSDNFDYGSRDSFIRGIIEQEELLDYSIACEVLNSGYATRASSLPLYEKVSGEVIRRLAYPLIPEISLTSHRIRYLFDDFKNNYWEPSAKFHKGSGGNDVVVGAGSEVSTMAGIEKTVVGDHCTLEDNVKATSSFIMNNVHIKRGCVLQQCYVGENVKLEENVILSPGCVIGAGVILGPNITIPSATWLAAKPPVDEFDEEVANKDPDPRVCGNKGHAFVVTRDDEDECEFGTLVWGQQKKEEDDEDDEEEEEEESDEDITEDMHMRDEDEQREYEFKREIRESLHTALREGSASENVVLEINASRHAYNMSMEEVISTVTQAIIRAGEEKPLAEYKSEDLWALTKVSFLKFKDVFSNYIRKPRDQITVLNAIESLMGQYQEYLPTVQKVLYELNQAHEILDDEVILHWFKRGGTATPAFPAIKTLSSKYIEWLEQDDDDDDEESDD</sequence>
<protein>
    <recommendedName>
        <fullName evidence="4">Translation initiation factor eIF2B subunit epsilon</fullName>
    </recommendedName>
    <alternativeName>
        <fullName evidence="5">eIF2B GDP-GTP exchange factor subunit epsilon</fullName>
    </alternativeName>
</protein>
<organism evidence="9 10">
    <name type="scientific">Halocaridina rubra</name>
    <name type="common">Hawaiian red shrimp</name>
    <dbReference type="NCBI Taxonomy" id="373956"/>
    <lineage>
        <taxon>Eukaryota</taxon>
        <taxon>Metazoa</taxon>
        <taxon>Ecdysozoa</taxon>
        <taxon>Arthropoda</taxon>
        <taxon>Crustacea</taxon>
        <taxon>Multicrustacea</taxon>
        <taxon>Malacostraca</taxon>
        <taxon>Eumalacostraca</taxon>
        <taxon>Eucarida</taxon>
        <taxon>Decapoda</taxon>
        <taxon>Pleocyemata</taxon>
        <taxon>Caridea</taxon>
        <taxon>Atyoidea</taxon>
        <taxon>Atyidae</taxon>
        <taxon>Halocaridina</taxon>
    </lineage>
</organism>
<dbReference type="SMART" id="SM00515">
    <property type="entry name" value="eIF5C"/>
    <property type="match status" value="1"/>
</dbReference>